<dbReference type="NCBIfam" id="TIGR01856">
    <property type="entry name" value="hisJ_fam"/>
    <property type="match status" value="1"/>
</dbReference>
<comment type="similarity">
    <text evidence="2 8">Belongs to the PHP hydrolase family. HisK subfamily.</text>
</comment>
<evidence type="ECO:0000313" key="10">
    <source>
        <dbReference type="EMBL" id="HJC66991.1"/>
    </source>
</evidence>
<feature type="domain" description="Polymerase/histidinol phosphatase N-terminal" evidence="9">
    <location>
        <begin position="3"/>
        <end position="85"/>
    </location>
</feature>
<dbReference type="PANTHER" id="PTHR21039">
    <property type="entry name" value="HISTIDINOL PHOSPHATASE-RELATED"/>
    <property type="match status" value="1"/>
</dbReference>
<dbReference type="EC" id="3.1.3.15" evidence="3 8"/>
<dbReference type="PANTHER" id="PTHR21039:SF0">
    <property type="entry name" value="HISTIDINOL-PHOSPHATASE"/>
    <property type="match status" value="1"/>
</dbReference>
<dbReference type="GO" id="GO:0004401">
    <property type="term" value="F:histidinol-phosphatase activity"/>
    <property type="evidence" value="ECO:0007669"/>
    <property type="project" value="UniProtKB-UniRule"/>
</dbReference>
<comment type="catalytic activity">
    <reaction evidence="7 8">
        <text>L-histidinol phosphate + H2O = L-histidinol + phosphate</text>
        <dbReference type="Rhea" id="RHEA:14465"/>
        <dbReference type="ChEBI" id="CHEBI:15377"/>
        <dbReference type="ChEBI" id="CHEBI:43474"/>
        <dbReference type="ChEBI" id="CHEBI:57699"/>
        <dbReference type="ChEBI" id="CHEBI:57980"/>
        <dbReference type="EC" id="3.1.3.15"/>
    </reaction>
</comment>
<name>A0A9D2PUK5_9FIRM</name>
<accession>A0A9D2PUK5</accession>
<reference evidence="10" key="1">
    <citation type="journal article" date="2021" name="PeerJ">
        <title>Extensive microbial diversity within the chicken gut microbiome revealed by metagenomics and culture.</title>
        <authorList>
            <person name="Gilroy R."/>
            <person name="Ravi A."/>
            <person name="Getino M."/>
            <person name="Pursley I."/>
            <person name="Horton D.L."/>
            <person name="Alikhan N.F."/>
            <person name="Baker D."/>
            <person name="Gharbi K."/>
            <person name="Hall N."/>
            <person name="Watson M."/>
            <person name="Adriaenssens E.M."/>
            <person name="Foster-Nyarko E."/>
            <person name="Jarju S."/>
            <person name="Secka A."/>
            <person name="Antonio M."/>
            <person name="Oren A."/>
            <person name="Chaudhuri R.R."/>
            <person name="La Ragione R."/>
            <person name="Hildebrand F."/>
            <person name="Pallen M.J."/>
        </authorList>
    </citation>
    <scope>NUCLEOTIDE SEQUENCE</scope>
    <source>
        <strain evidence="10">CHK198-12963</strain>
    </source>
</reference>
<dbReference type="AlphaFoldDB" id="A0A9D2PUK5"/>
<dbReference type="Proteomes" id="UP000823863">
    <property type="component" value="Unassembled WGS sequence"/>
</dbReference>
<evidence type="ECO:0000313" key="11">
    <source>
        <dbReference type="Proteomes" id="UP000823863"/>
    </source>
</evidence>
<dbReference type="GO" id="GO:0005737">
    <property type="term" value="C:cytoplasm"/>
    <property type="evidence" value="ECO:0007669"/>
    <property type="project" value="TreeGrafter"/>
</dbReference>
<protein>
    <recommendedName>
        <fullName evidence="3 8">Histidinol-phosphatase</fullName>
        <shortName evidence="8">HolPase</shortName>
        <ecNumber evidence="3 8">3.1.3.15</ecNumber>
    </recommendedName>
</protein>
<evidence type="ECO:0000256" key="6">
    <source>
        <dbReference type="ARBA" id="ARBA00023102"/>
    </source>
</evidence>
<gene>
    <name evidence="10" type="ORF">H9931_09815</name>
</gene>
<evidence type="ECO:0000256" key="7">
    <source>
        <dbReference type="ARBA" id="ARBA00049158"/>
    </source>
</evidence>
<keyword evidence="5 8" id="KW-0378">Hydrolase</keyword>
<sequence>MICDFHLHTEFSGDSEAPVRGQIEQAIRLGMKEMCITDHHDYDSDFSGIDFNLDVPSYLKTLNELKEEYQDRIRLNIGLELGLQNHIQGYLKEFIAQYGSCFDFVIGSSHYVDRMDPYDASFWQRTTTDKALERFFTVSLNRIHSLWSCFDVYGHLDYVIRYAPCPHRFYDYNRYAPIIDEMLKCLIEHGKGIECNSGGLAYGLPEPNPCRQVLSRYRELGGEIITIGSDAHQPARLGYDFDRCRQILLECGFTHYAVFHERKPEFLPL</sequence>
<reference evidence="10" key="2">
    <citation type="submission" date="2021-04" db="EMBL/GenBank/DDBJ databases">
        <authorList>
            <person name="Gilroy R."/>
        </authorList>
    </citation>
    <scope>NUCLEOTIDE SEQUENCE</scope>
    <source>
        <strain evidence="10">CHK198-12963</strain>
    </source>
</reference>
<evidence type="ECO:0000256" key="4">
    <source>
        <dbReference type="ARBA" id="ARBA00022605"/>
    </source>
</evidence>
<dbReference type="EMBL" id="DWWB01000055">
    <property type="protein sequence ID" value="HJC66991.1"/>
    <property type="molecule type" value="Genomic_DNA"/>
</dbReference>
<proteinExistence type="inferred from homology"/>
<keyword evidence="6 8" id="KW-0368">Histidine biosynthesis</keyword>
<dbReference type="Pfam" id="PF02811">
    <property type="entry name" value="PHP"/>
    <property type="match status" value="1"/>
</dbReference>
<dbReference type="InterPro" id="IPR010140">
    <property type="entry name" value="Histidinol_P_phosphatase_HisJ"/>
</dbReference>
<comment type="pathway">
    <text evidence="1 8">Amino-acid biosynthesis; L-histidine biosynthesis; L-histidine from 5-phospho-alpha-D-ribose 1-diphosphate: step 8/9.</text>
</comment>
<evidence type="ECO:0000256" key="5">
    <source>
        <dbReference type="ARBA" id="ARBA00022801"/>
    </source>
</evidence>
<keyword evidence="4 8" id="KW-0028">Amino-acid biosynthesis</keyword>
<comment type="caution">
    <text evidence="10">The sequence shown here is derived from an EMBL/GenBank/DDBJ whole genome shotgun (WGS) entry which is preliminary data.</text>
</comment>
<evidence type="ECO:0000256" key="3">
    <source>
        <dbReference type="ARBA" id="ARBA00013085"/>
    </source>
</evidence>
<evidence type="ECO:0000256" key="1">
    <source>
        <dbReference type="ARBA" id="ARBA00004970"/>
    </source>
</evidence>
<evidence type="ECO:0000256" key="8">
    <source>
        <dbReference type="RuleBase" id="RU366003"/>
    </source>
</evidence>
<organism evidence="10 11">
    <name type="scientific">Candidatus Enterocloster excrementigallinarum</name>
    <dbReference type="NCBI Taxonomy" id="2838558"/>
    <lineage>
        <taxon>Bacteria</taxon>
        <taxon>Bacillati</taxon>
        <taxon>Bacillota</taxon>
        <taxon>Clostridia</taxon>
        <taxon>Lachnospirales</taxon>
        <taxon>Lachnospiraceae</taxon>
        <taxon>Enterocloster</taxon>
    </lineage>
</organism>
<dbReference type="SUPFAM" id="SSF89550">
    <property type="entry name" value="PHP domain-like"/>
    <property type="match status" value="1"/>
</dbReference>
<dbReference type="InterPro" id="IPR004013">
    <property type="entry name" value="PHP_dom"/>
</dbReference>
<evidence type="ECO:0000256" key="2">
    <source>
        <dbReference type="ARBA" id="ARBA00009152"/>
    </source>
</evidence>
<evidence type="ECO:0000259" key="9">
    <source>
        <dbReference type="SMART" id="SM00481"/>
    </source>
</evidence>
<dbReference type="GO" id="GO:0000105">
    <property type="term" value="P:L-histidine biosynthetic process"/>
    <property type="evidence" value="ECO:0007669"/>
    <property type="project" value="UniProtKB-UniRule"/>
</dbReference>
<dbReference type="InterPro" id="IPR003141">
    <property type="entry name" value="Pol/His_phosphatase_N"/>
</dbReference>
<dbReference type="InterPro" id="IPR016195">
    <property type="entry name" value="Pol/histidinol_Pase-like"/>
</dbReference>
<dbReference type="SMART" id="SM00481">
    <property type="entry name" value="POLIIIAc"/>
    <property type="match status" value="1"/>
</dbReference>
<dbReference type="Gene3D" id="3.20.20.140">
    <property type="entry name" value="Metal-dependent hydrolases"/>
    <property type="match status" value="1"/>
</dbReference>